<evidence type="ECO:0000313" key="2">
    <source>
        <dbReference type="Proteomes" id="UP000887159"/>
    </source>
</evidence>
<proteinExistence type="predicted"/>
<dbReference type="PANTHER" id="PTHR33273">
    <property type="entry name" value="DOMAIN-CONTAINING PROTEIN, PUTATIVE-RELATED"/>
    <property type="match status" value="1"/>
</dbReference>
<evidence type="ECO:0000313" key="1">
    <source>
        <dbReference type="EMBL" id="GFY11855.1"/>
    </source>
</evidence>
<protein>
    <recommendedName>
        <fullName evidence="3">Nucleic-acid-binding protein from transposon X-element</fullName>
    </recommendedName>
</protein>
<dbReference type="PANTHER" id="PTHR33273:SF2">
    <property type="entry name" value="ENDONUCLEASE_EXONUCLEASE_PHOSPHATASE DOMAIN-CONTAINING PROTEIN"/>
    <property type="match status" value="1"/>
</dbReference>
<accession>A0A8X6VME2</accession>
<dbReference type="EMBL" id="BMAU01021309">
    <property type="protein sequence ID" value="GFY11855.1"/>
    <property type="molecule type" value="Genomic_DNA"/>
</dbReference>
<reference evidence="1" key="1">
    <citation type="submission" date="2020-08" db="EMBL/GenBank/DDBJ databases">
        <title>Multicomponent nature underlies the extraordinary mechanical properties of spider dragline silk.</title>
        <authorList>
            <person name="Kono N."/>
            <person name="Nakamura H."/>
            <person name="Mori M."/>
            <person name="Yoshida Y."/>
            <person name="Ohtoshi R."/>
            <person name="Malay A.D."/>
            <person name="Moran D.A.P."/>
            <person name="Tomita M."/>
            <person name="Numata K."/>
            <person name="Arakawa K."/>
        </authorList>
    </citation>
    <scope>NUCLEOTIDE SEQUENCE</scope>
</reference>
<organism evidence="1 2">
    <name type="scientific">Trichonephila clavipes</name>
    <name type="common">Golden silk orbweaver</name>
    <name type="synonym">Nephila clavipes</name>
    <dbReference type="NCBI Taxonomy" id="2585209"/>
    <lineage>
        <taxon>Eukaryota</taxon>
        <taxon>Metazoa</taxon>
        <taxon>Ecdysozoa</taxon>
        <taxon>Arthropoda</taxon>
        <taxon>Chelicerata</taxon>
        <taxon>Arachnida</taxon>
        <taxon>Araneae</taxon>
        <taxon>Araneomorphae</taxon>
        <taxon>Entelegynae</taxon>
        <taxon>Araneoidea</taxon>
        <taxon>Nephilidae</taxon>
        <taxon>Trichonephila</taxon>
    </lineage>
</organism>
<comment type="caution">
    <text evidence="1">The sequence shown here is derived from an EMBL/GenBank/DDBJ whole genome shotgun (WGS) entry which is preliminary data.</text>
</comment>
<keyword evidence="2" id="KW-1185">Reference proteome</keyword>
<gene>
    <name evidence="1" type="ORF">TNCV_4973551</name>
</gene>
<sequence>MKTHSVRRTQREQEQKILLTAVINSVNVPAAAMDVADNTQANTLIKELNHMKIKVELLRKKYALQQCYRCQSFFHSSKFCTRAPRCVKRTGDHSTKVCKKSIEEPPKCCLSDDEHPASYL</sequence>
<dbReference type="AlphaFoldDB" id="A0A8X6VME2"/>
<dbReference type="Proteomes" id="UP000887159">
    <property type="component" value="Unassembled WGS sequence"/>
</dbReference>
<evidence type="ECO:0008006" key="3">
    <source>
        <dbReference type="Google" id="ProtNLM"/>
    </source>
</evidence>
<name>A0A8X6VME2_TRICX</name>